<keyword evidence="4 10" id="KW-0547">Nucleotide-binding</keyword>
<dbReference type="Proteomes" id="UP000722750">
    <property type="component" value="Unassembled WGS sequence"/>
</dbReference>
<evidence type="ECO:0000256" key="2">
    <source>
        <dbReference type="ARBA" id="ARBA00022692"/>
    </source>
</evidence>
<evidence type="ECO:0000256" key="7">
    <source>
        <dbReference type="ARBA" id="ARBA00022989"/>
    </source>
</evidence>
<reference evidence="13" key="1">
    <citation type="journal article" date="2021" name="ISME J.">
        <title>Fine-scale metabolic discontinuity in a stratified prokaryote microbiome of a Red Sea deep halocline.</title>
        <authorList>
            <person name="Michoud G."/>
            <person name="Ngugi D.K."/>
            <person name="Barozzi A."/>
            <person name="Merlino G."/>
            <person name="Calleja M.L."/>
            <person name="Delgado-Huertas A."/>
            <person name="Moran X.A.G."/>
            <person name="Daffonchio D."/>
        </authorList>
    </citation>
    <scope>NUCLEOTIDE SEQUENCE</scope>
    <source>
        <strain evidence="13">SuakinDeep_MAG55_1</strain>
    </source>
</reference>
<evidence type="ECO:0000313" key="14">
    <source>
        <dbReference type="Proteomes" id="UP000722750"/>
    </source>
</evidence>
<keyword evidence="6 10" id="KW-0067">ATP-binding</keyword>
<sequence>MSDSNLNNMKKSKRYDTSHLIEDQTEPGSKGRVLKNKLGITSKREIDRHEKAEQIRTIEELTNVFSVDHRFTASDISKIHNLWLGGIYEWAGKYRQVAISKSGFPFAFPAQISRLMVEFEKGPLHKYTPCRFKTLEEVVKALAIVHTELVLIHPFRDGNGRVARMLATLMALQAELPPLDFRNMTGKGKKYYIKAVHEGMERDYQPMEKVFTAVVRKTLRDRERK</sequence>
<evidence type="ECO:0000313" key="13">
    <source>
        <dbReference type="EMBL" id="MBS1257631.1"/>
    </source>
</evidence>
<dbReference type="SUPFAM" id="SSF140931">
    <property type="entry name" value="Fic-like"/>
    <property type="match status" value="1"/>
</dbReference>
<keyword evidence="8" id="KW-0472">Membrane</keyword>
<evidence type="ECO:0000256" key="9">
    <source>
        <dbReference type="PIRSR" id="PIRSR640198-1"/>
    </source>
</evidence>
<dbReference type="GO" id="GO:0005524">
    <property type="term" value="F:ATP binding"/>
    <property type="evidence" value="ECO:0007669"/>
    <property type="project" value="UniProtKB-KW"/>
</dbReference>
<evidence type="ECO:0000256" key="10">
    <source>
        <dbReference type="PIRSR" id="PIRSR640198-2"/>
    </source>
</evidence>
<gene>
    <name evidence="13" type="ORF">MAG551_00675</name>
</gene>
<dbReference type="PANTHER" id="PTHR13504:SF34">
    <property type="entry name" value="PROTEIN ADENYLYLTRANSFERASE FICD"/>
    <property type="match status" value="1"/>
</dbReference>
<feature type="domain" description="Fido" evidence="12">
    <location>
        <begin position="71"/>
        <end position="213"/>
    </location>
</feature>
<keyword evidence="5" id="KW-0802">TPR repeat</keyword>
<feature type="binding site" evidence="10">
    <location>
        <begin position="157"/>
        <end position="164"/>
    </location>
    <ligand>
        <name>ATP</name>
        <dbReference type="ChEBI" id="CHEBI:30616"/>
    </ligand>
</feature>
<dbReference type="PANTHER" id="PTHR13504">
    <property type="entry name" value="FIDO DOMAIN-CONTAINING PROTEIN DDB_G0283145"/>
    <property type="match status" value="1"/>
</dbReference>
<protein>
    <recommendedName>
        <fullName evidence="12">Fido domain-containing protein</fullName>
    </recommendedName>
</protein>
<evidence type="ECO:0000256" key="5">
    <source>
        <dbReference type="ARBA" id="ARBA00022803"/>
    </source>
</evidence>
<name>A0A941W268_9BACT</name>
<dbReference type="AlphaFoldDB" id="A0A941W268"/>
<evidence type="ECO:0000259" key="12">
    <source>
        <dbReference type="PROSITE" id="PS51459"/>
    </source>
</evidence>
<dbReference type="Gene3D" id="1.10.3290.10">
    <property type="entry name" value="Fido-like domain"/>
    <property type="match status" value="1"/>
</dbReference>
<evidence type="ECO:0000256" key="8">
    <source>
        <dbReference type="ARBA" id="ARBA00023136"/>
    </source>
</evidence>
<keyword evidence="2" id="KW-0812">Transmembrane</keyword>
<accession>A0A941W268</accession>
<comment type="subcellular location">
    <subcellularLocation>
        <location evidence="1">Membrane</location>
        <topology evidence="1">Single-pass membrane protein</topology>
    </subcellularLocation>
</comment>
<dbReference type="GO" id="GO:0016020">
    <property type="term" value="C:membrane"/>
    <property type="evidence" value="ECO:0007669"/>
    <property type="project" value="UniProtKB-SubCell"/>
</dbReference>
<evidence type="ECO:0000256" key="3">
    <source>
        <dbReference type="ARBA" id="ARBA00022737"/>
    </source>
</evidence>
<feature type="active site" evidence="9">
    <location>
        <position position="153"/>
    </location>
</feature>
<dbReference type="InterPro" id="IPR040198">
    <property type="entry name" value="Fido_containing"/>
</dbReference>
<dbReference type="Pfam" id="PF02661">
    <property type="entry name" value="Fic"/>
    <property type="match status" value="1"/>
</dbReference>
<feature type="region of interest" description="Disordered" evidence="11">
    <location>
        <begin position="1"/>
        <end position="32"/>
    </location>
</feature>
<dbReference type="InterPro" id="IPR003812">
    <property type="entry name" value="Fido"/>
</dbReference>
<evidence type="ECO:0000256" key="11">
    <source>
        <dbReference type="SAM" id="MobiDB-lite"/>
    </source>
</evidence>
<dbReference type="PROSITE" id="PS51459">
    <property type="entry name" value="FIDO"/>
    <property type="match status" value="1"/>
</dbReference>
<dbReference type="InterPro" id="IPR036597">
    <property type="entry name" value="Fido-like_dom_sf"/>
</dbReference>
<comment type="caution">
    <text evidence="13">The sequence shown here is derived from an EMBL/GenBank/DDBJ whole genome shotgun (WGS) entry which is preliminary data.</text>
</comment>
<evidence type="ECO:0000256" key="6">
    <source>
        <dbReference type="ARBA" id="ARBA00022840"/>
    </source>
</evidence>
<organism evidence="13 14">
    <name type="scientific">Candidatus Scalindua arabica</name>
    <dbReference type="NCBI Taxonomy" id="1127984"/>
    <lineage>
        <taxon>Bacteria</taxon>
        <taxon>Pseudomonadati</taxon>
        <taxon>Planctomycetota</taxon>
        <taxon>Candidatus Brocadiia</taxon>
        <taxon>Candidatus Brocadiales</taxon>
        <taxon>Candidatus Scalinduaceae</taxon>
        <taxon>Candidatus Scalindua</taxon>
    </lineage>
</organism>
<evidence type="ECO:0000256" key="1">
    <source>
        <dbReference type="ARBA" id="ARBA00004167"/>
    </source>
</evidence>
<keyword evidence="3" id="KW-0677">Repeat</keyword>
<feature type="binding site" evidence="10">
    <location>
        <begin position="191"/>
        <end position="192"/>
    </location>
    <ligand>
        <name>ATP</name>
        <dbReference type="ChEBI" id="CHEBI:30616"/>
    </ligand>
</feature>
<evidence type="ECO:0000256" key="4">
    <source>
        <dbReference type="ARBA" id="ARBA00022741"/>
    </source>
</evidence>
<proteinExistence type="predicted"/>
<dbReference type="EMBL" id="JAANXD010000027">
    <property type="protein sequence ID" value="MBS1257631.1"/>
    <property type="molecule type" value="Genomic_DNA"/>
</dbReference>
<keyword evidence="7" id="KW-1133">Transmembrane helix</keyword>